<keyword evidence="2" id="KW-1185">Reference proteome</keyword>
<dbReference type="EMBL" id="QBKP01000002">
    <property type="protein sequence ID" value="PTX52562.1"/>
    <property type="molecule type" value="Genomic_DNA"/>
</dbReference>
<comment type="caution">
    <text evidence="1">The sequence shown here is derived from an EMBL/GenBank/DDBJ whole genome shotgun (WGS) entry which is preliminary data.</text>
</comment>
<protein>
    <submittedName>
        <fullName evidence="1">Uncharacterized protein</fullName>
    </submittedName>
</protein>
<name>A0A2T6B965_9RHOB</name>
<accession>A0A2T6B965</accession>
<sequence>MREKITREALLSAEIEGPFRVAGEDRFRAEKLFEIRLTGREDCPDLVLSGPDGGALRVVDEDGTELGEEEVQVLLWERLEGFDEVIERLTGPLPAP</sequence>
<organism evidence="1 2">
    <name type="scientific">Gemmobacter caeni</name>
    <dbReference type="NCBI Taxonomy" id="589035"/>
    <lineage>
        <taxon>Bacteria</taxon>
        <taxon>Pseudomonadati</taxon>
        <taxon>Pseudomonadota</taxon>
        <taxon>Alphaproteobacteria</taxon>
        <taxon>Rhodobacterales</taxon>
        <taxon>Paracoccaceae</taxon>
        <taxon>Gemmobacter</taxon>
    </lineage>
</organism>
<reference evidence="1 2" key="1">
    <citation type="submission" date="2018-04" db="EMBL/GenBank/DDBJ databases">
        <title>Genomic Encyclopedia of Archaeal and Bacterial Type Strains, Phase II (KMG-II): from individual species to whole genera.</title>
        <authorList>
            <person name="Goeker M."/>
        </authorList>
    </citation>
    <scope>NUCLEOTIDE SEQUENCE [LARGE SCALE GENOMIC DNA]</scope>
    <source>
        <strain evidence="1 2">DSM 21823</strain>
    </source>
</reference>
<dbReference type="AlphaFoldDB" id="A0A2T6B965"/>
<dbReference type="RefSeq" id="WP_108127979.1">
    <property type="nucleotide sequence ID" value="NZ_QBKP01000002.1"/>
</dbReference>
<gene>
    <name evidence="1" type="ORF">C8N34_102342</name>
</gene>
<evidence type="ECO:0000313" key="1">
    <source>
        <dbReference type="EMBL" id="PTX52562.1"/>
    </source>
</evidence>
<proteinExistence type="predicted"/>
<dbReference type="Proteomes" id="UP000244224">
    <property type="component" value="Unassembled WGS sequence"/>
</dbReference>
<evidence type="ECO:0000313" key="2">
    <source>
        <dbReference type="Proteomes" id="UP000244224"/>
    </source>
</evidence>